<dbReference type="SUPFAM" id="SSF109998">
    <property type="entry name" value="Triger factor/SurA peptide-binding domain-like"/>
    <property type="match status" value="1"/>
</dbReference>
<evidence type="ECO:0000256" key="7">
    <source>
        <dbReference type="ARBA" id="ARBA00023186"/>
    </source>
</evidence>
<proteinExistence type="inferred from homology"/>
<evidence type="ECO:0000256" key="10">
    <source>
        <dbReference type="ARBA" id="ARBA00042775"/>
    </source>
</evidence>
<keyword evidence="2" id="KW-1003">Cell membrane</keyword>
<dbReference type="InterPro" id="IPR046357">
    <property type="entry name" value="PPIase_dom_sf"/>
</dbReference>
<evidence type="ECO:0000256" key="1">
    <source>
        <dbReference type="ARBA" id="ARBA00004382"/>
    </source>
</evidence>
<dbReference type="InterPro" id="IPR000297">
    <property type="entry name" value="PPIase_PpiC"/>
</dbReference>
<dbReference type="InterPro" id="IPR027304">
    <property type="entry name" value="Trigger_fact/SurA_dom_sf"/>
</dbReference>
<name>A0A9D1QD34_9BACT</name>
<dbReference type="PANTHER" id="PTHR47529">
    <property type="entry name" value="PEPTIDYL-PROLYL CIS-TRANS ISOMERASE D"/>
    <property type="match status" value="1"/>
</dbReference>
<dbReference type="SUPFAM" id="SSF54534">
    <property type="entry name" value="FKBP-like"/>
    <property type="match status" value="1"/>
</dbReference>
<dbReference type="InterPro" id="IPR052029">
    <property type="entry name" value="PpiD_chaperone"/>
</dbReference>
<keyword evidence="3" id="KW-0997">Cell inner membrane</keyword>
<comment type="caution">
    <text evidence="13">The sequence shown here is derived from an EMBL/GenBank/DDBJ whole genome shotgun (WGS) entry which is preliminary data.</text>
</comment>
<evidence type="ECO:0000256" key="5">
    <source>
        <dbReference type="ARBA" id="ARBA00022989"/>
    </source>
</evidence>
<evidence type="ECO:0000256" key="6">
    <source>
        <dbReference type="ARBA" id="ARBA00023136"/>
    </source>
</evidence>
<evidence type="ECO:0000256" key="11">
    <source>
        <dbReference type="PROSITE-ProRule" id="PRU00278"/>
    </source>
</evidence>
<evidence type="ECO:0000313" key="14">
    <source>
        <dbReference type="Proteomes" id="UP000823926"/>
    </source>
</evidence>
<keyword evidence="6" id="KW-0472">Membrane</keyword>
<dbReference type="Pfam" id="PF13616">
    <property type="entry name" value="Rotamase_3"/>
    <property type="match status" value="1"/>
</dbReference>
<keyword evidence="4" id="KW-0812">Transmembrane</keyword>
<comment type="subcellular location">
    <subcellularLocation>
        <location evidence="1">Cell inner membrane</location>
        <topology evidence="1">Single-pass type II membrane protein</topology>
        <orientation evidence="1">Periplasmic side</orientation>
    </subcellularLocation>
</comment>
<keyword evidence="7" id="KW-0143">Chaperone</keyword>
<keyword evidence="11" id="KW-0697">Rotamase</keyword>
<accession>A0A9D1QD34</accession>
<evidence type="ECO:0000256" key="2">
    <source>
        <dbReference type="ARBA" id="ARBA00022475"/>
    </source>
</evidence>
<evidence type="ECO:0000256" key="9">
    <source>
        <dbReference type="ARBA" id="ARBA00040743"/>
    </source>
</evidence>
<comment type="similarity">
    <text evidence="8">Belongs to the PpiD chaperone family.</text>
</comment>
<dbReference type="PANTHER" id="PTHR47529:SF1">
    <property type="entry name" value="PERIPLASMIC CHAPERONE PPID"/>
    <property type="match status" value="1"/>
</dbReference>
<reference evidence="13" key="1">
    <citation type="journal article" date="2021" name="PeerJ">
        <title>Extensive microbial diversity within the chicken gut microbiome revealed by metagenomics and culture.</title>
        <authorList>
            <person name="Gilroy R."/>
            <person name="Ravi A."/>
            <person name="Getino M."/>
            <person name="Pursley I."/>
            <person name="Horton D.L."/>
            <person name="Alikhan N.F."/>
            <person name="Baker D."/>
            <person name="Gharbi K."/>
            <person name="Hall N."/>
            <person name="Watson M."/>
            <person name="Adriaenssens E.M."/>
            <person name="Foster-Nyarko E."/>
            <person name="Jarju S."/>
            <person name="Secka A."/>
            <person name="Antonio M."/>
            <person name="Oren A."/>
            <person name="Chaudhuri R.R."/>
            <person name="La Ragione R."/>
            <person name="Hildebrand F."/>
            <person name="Pallen M.J."/>
        </authorList>
    </citation>
    <scope>NUCLEOTIDE SEQUENCE</scope>
    <source>
        <strain evidence="13">ChiBcec15-1070</strain>
    </source>
</reference>
<dbReference type="GO" id="GO:0005886">
    <property type="term" value="C:plasma membrane"/>
    <property type="evidence" value="ECO:0007669"/>
    <property type="project" value="UniProtKB-SubCell"/>
</dbReference>
<dbReference type="AlphaFoldDB" id="A0A9D1QD34"/>
<dbReference type="GO" id="GO:0003755">
    <property type="term" value="F:peptidyl-prolyl cis-trans isomerase activity"/>
    <property type="evidence" value="ECO:0007669"/>
    <property type="project" value="UniProtKB-KW"/>
</dbReference>
<evidence type="ECO:0000313" key="13">
    <source>
        <dbReference type="EMBL" id="HIW10551.1"/>
    </source>
</evidence>
<keyword evidence="5" id="KW-1133">Transmembrane helix</keyword>
<dbReference type="Pfam" id="PF13623">
    <property type="entry name" value="SurA_N_2"/>
    <property type="match status" value="1"/>
</dbReference>
<evidence type="ECO:0000256" key="8">
    <source>
        <dbReference type="ARBA" id="ARBA00038408"/>
    </source>
</evidence>
<organism evidence="13 14">
    <name type="scientific">Candidatus Rikenella faecigallinarum</name>
    <dbReference type="NCBI Taxonomy" id="2838745"/>
    <lineage>
        <taxon>Bacteria</taxon>
        <taxon>Pseudomonadati</taxon>
        <taxon>Bacteroidota</taxon>
        <taxon>Bacteroidia</taxon>
        <taxon>Bacteroidales</taxon>
        <taxon>Rikenellaceae</taxon>
        <taxon>Rikenella</taxon>
    </lineage>
</organism>
<feature type="domain" description="PpiC" evidence="12">
    <location>
        <begin position="345"/>
        <end position="436"/>
    </location>
</feature>
<dbReference type="Gene3D" id="3.10.50.40">
    <property type="match status" value="1"/>
</dbReference>
<dbReference type="Proteomes" id="UP000823926">
    <property type="component" value="Unassembled WGS sequence"/>
</dbReference>
<dbReference type="InterPro" id="IPR023058">
    <property type="entry name" value="PPIase_PpiC_CS"/>
</dbReference>
<reference evidence="13" key="2">
    <citation type="submission" date="2021-04" db="EMBL/GenBank/DDBJ databases">
        <authorList>
            <person name="Gilroy R."/>
        </authorList>
    </citation>
    <scope>NUCLEOTIDE SEQUENCE</scope>
    <source>
        <strain evidence="13">ChiBcec15-1070</strain>
    </source>
</reference>
<evidence type="ECO:0000256" key="3">
    <source>
        <dbReference type="ARBA" id="ARBA00022519"/>
    </source>
</evidence>
<dbReference type="EMBL" id="DXHL01000019">
    <property type="protein sequence ID" value="HIW10551.1"/>
    <property type="molecule type" value="Genomic_DNA"/>
</dbReference>
<sequence length="687" mass="74267">MVTLNTLRNKGGVLLAIVIGVALLAFVLGDMLTSGSTLMNSAKMNVGTIDGEKVSTQEYAQAIDQLTEVQQITTGTQGSSEQQNEMIRTQAWDLMIRQKALNPALEALGLTVSEDELVSLLSGTNPSPIIAQMFANPQTGMFDPTLLRQFVANVDQDPTGRMHTFWNYLQTEVADQSLIFKFKNLIDKGSYITTFEAEQLAGIESKTYSVEYLVSRYESIADSTVTVTDAELRKYYDQHRGMFKQENLRDIKYVTFEALPSTDDYAAAEKTVRDLAEGLKTAANVQQYVSMNSQSTFDTRYYKPGEIGGELGTFAFSATPDMVYGPVLNGDQWTMARVADVAVIPDSIRISNIVLAAAQQSVADSLTQALKNGGDFAAAAQEFSLDTQSAAEGGDLGMMDPQTLAPQFAEALKGVSVGSITTVTTPEAIFIVKVTDSKGASQKVQLGVITYNVEASELTRNQVYTEANKFATAANGNGFDKAANDAALAVRVATVGPNDPTVGGMQQSRELARWAFNNEVNAISEVQEFGNNFVIATITTAREKGIAPFEQVKEDLRTLVIREKKGQMLAEKMAGATSVTALASTLGVDTLANNDINFQGFMAPEVGFDPAFTGGVSGIAKEGVVSKPIVGRIGVYAAQITGERENEMNTAVEKARLAAEAQQSAFMAAYQAFLDMSDIQDTRYRFY</sequence>
<dbReference type="PROSITE" id="PS01096">
    <property type="entry name" value="PPIC_PPIASE_1"/>
    <property type="match status" value="1"/>
</dbReference>
<evidence type="ECO:0000256" key="4">
    <source>
        <dbReference type="ARBA" id="ARBA00022692"/>
    </source>
</evidence>
<keyword evidence="11" id="KW-0413">Isomerase</keyword>
<protein>
    <recommendedName>
        <fullName evidence="9">Periplasmic chaperone PpiD</fullName>
    </recommendedName>
    <alternativeName>
        <fullName evidence="10">Periplasmic folding chaperone</fullName>
    </alternativeName>
</protein>
<dbReference type="PROSITE" id="PS50198">
    <property type="entry name" value="PPIC_PPIASE_2"/>
    <property type="match status" value="1"/>
</dbReference>
<evidence type="ECO:0000259" key="12">
    <source>
        <dbReference type="PROSITE" id="PS50198"/>
    </source>
</evidence>
<gene>
    <name evidence="13" type="ORF">H9888_03520</name>
</gene>